<keyword evidence="2 3" id="KW-0449">Lipoprotein</keyword>
<dbReference type="SUPFAM" id="SSF56954">
    <property type="entry name" value="Outer membrane efflux proteins (OEP)"/>
    <property type="match status" value="1"/>
</dbReference>
<evidence type="ECO:0000256" key="2">
    <source>
        <dbReference type="RuleBase" id="RU362097"/>
    </source>
</evidence>
<dbReference type="EMBL" id="JAAOZC010000002">
    <property type="protein sequence ID" value="NIJ07702.1"/>
    <property type="molecule type" value="Genomic_DNA"/>
</dbReference>
<evidence type="ECO:0000313" key="3">
    <source>
        <dbReference type="EMBL" id="NIJ07702.1"/>
    </source>
</evidence>
<dbReference type="Gene3D" id="1.20.1600.10">
    <property type="entry name" value="Outer membrane efflux proteins (OEP)"/>
    <property type="match status" value="1"/>
</dbReference>
<organism evidence="3 4">
    <name type="scientific">Sphingomonas vulcanisoli</name>
    <dbReference type="NCBI Taxonomy" id="1658060"/>
    <lineage>
        <taxon>Bacteria</taxon>
        <taxon>Pseudomonadati</taxon>
        <taxon>Pseudomonadota</taxon>
        <taxon>Alphaproteobacteria</taxon>
        <taxon>Sphingomonadales</taxon>
        <taxon>Sphingomonadaceae</taxon>
        <taxon>Sphingomonas</taxon>
    </lineage>
</organism>
<comment type="subcellular location">
    <subcellularLocation>
        <location evidence="2">Cell membrane</location>
        <topology evidence="2">Lipid-anchor</topology>
    </subcellularLocation>
</comment>
<dbReference type="PANTHER" id="PTHR30203:SF25">
    <property type="entry name" value="OUTER MEMBRANE PROTEIN-RELATED"/>
    <property type="match status" value="1"/>
</dbReference>
<name>A0ABX0TQ88_9SPHN</name>
<dbReference type="Pfam" id="PF02321">
    <property type="entry name" value="OEP"/>
    <property type="match status" value="2"/>
</dbReference>
<dbReference type="Gene3D" id="2.20.200.10">
    <property type="entry name" value="Outer membrane efflux proteins (OEP)"/>
    <property type="match status" value="1"/>
</dbReference>
<sequence>MRKHLIAVFAPALLSACVVGPHYQGPPAAAPKAGAGGAFIRAGAIPLKAGPPVARWWETLDDPALNGLESRALAANPDLAAARARVAQAQQSLRQERTNLLPTASASLLYAHARLPGVDFGSLTNGSNNGSINLYNLGFNGSWEADIFGGERRAIEASQATAEAAVANVADAQVAITAAVAQAYLAIRDRQRRISLNAKVVAMEQQMLDLARQRFAQGTASRLDVERLTQQLENTRAGAVPLSAEVSIYLDQIAVLIGAEPGAVDAELRTPAPVPLPPSELAIGDPAALIQRRPDIRAAERTLAADTAKIGQAEAARFPRVSVMGLIGIGGSKPEDITHVGDLLALAAPQLSWSFLDFGKNASRVHQAEALRDEAEARYRKTVLAALQDAEDSLSRFDAGRRSLASLIRLRTAALETATLSQQRYEAGTTTLLDLLDARRQANQADQNVSQAEAALTGYYIEIHKALGLGWSPASTGPAVAGDQPRTR</sequence>
<accession>A0ABX0TQ88</accession>
<keyword evidence="2" id="KW-1134">Transmembrane beta strand</keyword>
<comment type="caution">
    <text evidence="3">The sequence shown here is derived from an EMBL/GenBank/DDBJ whole genome shotgun (WGS) entry which is preliminary data.</text>
</comment>
<dbReference type="InterPro" id="IPR003423">
    <property type="entry name" value="OMP_efflux"/>
</dbReference>
<dbReference type="PROSITE" id="PS51257">
    <property type="entry name" value="PROKAR_LIPOPROTEIN"/>
    <property type="match status" value="1"/>
</dbReference>
<keyword evidence="2" id="KW-0472">Membrane</keyword>
<gene>
    <name evidence="3" type="ORF">FHS31_001298</name>
</gene>
<dbReference type="PANTHER" id="PTHR30203">
    <property type="entry name" value="OUTER MEMBRANE CATION EFFLUX PROTEIN"/>
    <property type="match status" value="1"/>
</dbReference>
<dbReference type="Proteomes" id="UP000727456">
    <property type="component" value="Unassembled WGS sequence"/>
</dbReference>
<keyword evidence="2" id="KW-0812">Transmembrane</keyword>
<evidence type="ECO:0000313" key="4">
    <source>
        <dbReference type="Proteomes" id="UP000727456"/>
    </source>
</evidence>
<keyword evidence="2" id="KW-0564">Palmitate</keyword>
<dbReference type="NCBIfam" id="TIGR01845">
    <property type="entry name" value="outer_NodT"/>
    <property type="match status" value="1"/>
</dbReference>
<dbReference type="InterPro" id="IPR010131">
    <property type="entry name" value="MdtP/NodT-like"/>
</dbReference>
<keyword evidence="4" id="KW-1185">Reference proteome</keyword>
<dbReference type="RefSeq" id="WP_167072540.1">
    <property type="nucleotide sequence ID" value="NZ_JAAOZC010000002.1"/>
</dbReference>
<proteinExistence type="inferred from homology"/>
<comment type="similarity">
    <text evidence="1 2">Belongs to the outer membrane factor (OMF) (TC 1.B.17) family.</text>
</comment>
<reference evidence="3 4" key="1">
    <citation type="submission" date="2020-03" db="EMBL/GenBank/DDBJ databases">
        <title>Genomic Encyclopedia of Type Strains, Phase III (KMG-III): the genomes of soil and plant-associated and newly described type strains.</title>
        <authorList>
            <person name="Whitman W."/>
        </authorList>
    </citation>
    <scope>NUCLEOTIDE SEQUENCE [LARGE SCALE GENOMIC DNA]</scope>
    <source>
        <strain evidence="3 4">CECT 8804</strain>
    </source>
</reference>
<evidence type="ECO:0000256" key="1">
    <source>
        <dbReference type="ARBA" id="ARBA00007613"/>
    </source>
</evidence>
<protein>
    <submittedName>
        <fullName evidence="3">NodT family efflux transporter outer membrane factor (OMF) lipoprotein</fullName>
    </submittedName>
</protein>